<dbReference type="Proteomes" id="UP001629392">
    <property type="component" value="Unassembled WGS sequence"/>
</dbReference>
<feature type="domain" description="Major facilitator superfamily (MFS) profile" evidence="6">
    <location>
        <begin position="25"/>
        <end position="436"/>
    </location>
</feature>
<evidence type="ECO:0000259" key="6">
    <source>
        <dbReference type="PROSITE" id="PS50850"/>
    </source>
</evidence>
<feature type="transmembrane region" description="Helical" evidence="5">
    <location>
        <begin position="56"/>
        <end position="79"/>
    </location>
</feature>
<keyword evidence="2 5" id="KW-0812">Transmembrane</keyword>
<comment type="subcellular location">
    <subcellularLocation>
        <location evidence="1">Membrane</location>
        <topology evidence="1">Multi-pass membrane protein</topology>
    </subcellularLocation>
</comment>
<dbReference type="PROSITE" id="PS00216">
    <property type="entry name" value="SUGAR_TRANSPORT_1"/>
    <property type="match status" value="1"/>
</dbReference>
<feature type="transmembrane region" description="Helical" evidence="5">
    <location>
        <begin position="288"/>
        <end position="311"/>
    </location>
</feature>
<proteinExistence type="predicted"/>
<feature type="transmembrane region" description="Helical" evidence="5">
    <location>
        <begin position="25"/>
        <end position="50"/>
    </location>
</feature>
<feature type="transmembrane region" description="Helical" evidence="5">
    <location>
        <begin position="254"/>
        <end position="276"/>
    </location>
</feature>
<protein>
    <submittedName>
        <fullName evidence="7">MFS transporter</fullName>
    </submittedName>
</protein>
<gene>
    <name evidence="7" type="ORF">PQQ73_33840</name>
</gene>
<dbReference type="Gene3D" id="1.20.1250.20">
    <property type="entry name" value="MFS general substrate transporter like domains"/>
    <property type="match status" value="1"/>
</dbReference>
<organism evidence="7 8">
    <name type="scientific">Paraburkholderia strydomiana</name>
    <dbReference type="NCBI Taxonomy" id="1245417"/>
    <lineage>
        <taxon>Bacteria</taxon>
        <taxon>Pseudomonadati</taxon>
        <taxon>Pseudomonadota</taxon>
        <taxon>Betaproteobacteria</taxon>
        <taxon>Burkholderiales</taxon>
        <taxon>Burkholderiaceae</taxon>
        <taxon>Paraburkholderia</taxon>
    </lineage>
</organism>
<evidence type="ECO:0000256" key="4">
    <source>
        <dbReference type="ARBA" id="ARBA00023136"/>
    </source>
</evidence>
<dbReference type="PANTHER" id="PTHR23508">
    <property type="entry name" value="CARBOXYLIC ACID TRANSPORTER PROTEIN HOMOLOG"/>
    <property type="match status" value="1"/>
</dbReference>
<feature type="transmembrane region" description="Helical" evidence="5">
    <location>
        <begin position="382"/>
        <end position="407"/>
    </location>
</feature>
<dbReference type="CDD" id="cd17365">
    <property type="entry name" value="MFS_PcaK_like"/>
    <property type="match status" value="1"/>
</dbReference>
<dbReference type="RefSeq" id="WP_408157336.1">
    <property type="nucleotide sequence ID" value="NZ_JAQQCL010000042.1"/>
</dbReference>
<evidence type="ECO:0000313" key="7">
    <source>
        <dbReference type="EMBL" id="MFM0721290.1"/>
    </source>
</evidence>
<dbReference type="InterPro" id="IPR005829">
    <property type="entry name" value="Sugar_transporter_CS"/>
</dbReference>
<keyword evidence="4 5" id="KW-0472">Membrane</keyword>
<feature type="transmembrane region" description="Helical" evidence="5">
    <location>
        <begin position="149"/>
        <end position="171"/>
    </location>
</feature>
<sequence>MLNSKVQRVDQFIDSQPMSDYQKRVIFFCFLVAGLDGFDAACVGFVGPAIRQHWHVTAAALSPLFGLGLLGTMAGGILLGPVADRYGRKTVLIASVVVFGFGSLASAFAPDIQYLAALRFLTGIGLGGAMPNSITLTSEYCPERKRSSYVTLMFCGFTIGASAGGLLTAAIVDTVGWQGVFLVGGILPMLLVPFLMVLMPESIRYLLLFGSSAASVRAECIASRIVAPGNVVPRLLADEKIQHSPVRELFSREVALGTLLIWAIFFCSLLIIYLLTSWMPMLLSSAGISLKSAALISMMHQVGAALGSIWLGRQMDRYDSQRVLAWSYLTAVPMLVVCAFAGESKSLIVLAVFALGFLVSGGNIGAYALASGYYPTGNRATGVSWANAVGRIGAALGSVAGGLMMAAGLGIRGIILVLVIPALVATVSLFALGRFRGRLGGGRSGNSTQQAVAADNT</sequence>
<dbReference type="EMBL" id="JAQQCL010000042">
    <property type="protein sequence ID" value="MFM0721290.1"/>
    <property type="molecule type" value="Genomic_DNA"/>
</dbReference>
<feature type="transmembrane region" description="Helical" evidence="5">
    <location>
        <begin position="91"/>
        <end position="110"/>
    </location>
</feature>
<feature type="transmembrane region" description="Helical" evidence="5">
    <location>
        <begin position="413"/>
        <end position="433"/>
    </location>
</feature>
<dbReference type="InterPro" id="IPR020846">
    <property type="entry name" value="MFS_dom"/>
</dbReference>
<feature type="transmembrane region" description="Helical" evidence="5">
    <location>
        <begin position="116"/>
        <end position="137"/>
    </location>
</feature>
<dbReference type="PANTHER" id="PTHR23508:SF10">
    <property type="entry name" value="CARBOXYLIC ACID TRANSPORTER PROTEIN HOMOLOG"/>
    <property type="match status" value="1"/>
</dbReference>
<feature type="transmembrane region" description="Helical" evidence="5">
    <location>
        <begin position="323"/>
        <end position="342"/>
    </location>
</feature>
<feature type="transmembrane region" description="Helical" evidence="5">
    <location>
        <begin position="177"/>
        <end position="198"/>
    </location>
</feature>
<evidence type="ECO:0000313" key="8">
    <source>
        <dbReference type="Proteomes" id="UP001629392"/>
    </source>
</evidence>
<dbReference type="InterPro" id="IPR036259">
    <property type="entry name" value="MFS_trans_sf"/>
</dbReference>
<keyword evidence="8" id="KW-1185">Reference proteome</keyword>
<feature type="transmembrane region" description="Helical" evidence="5">
    <location>
        <begin position="348"/>
        <end position="370"/>
    </location>
</feature>
<keyword evidence="3 5" id="KW-1133">Transmembrane helix</keyword>
<reference evidence="7 8" key="1">
    <citation type="journal article" date="2024" name="Chem. Sci.">
        <title>Discovery of megapolipeptins by genome mining of a Burkholderiales bacteria collection.</title>
        <authorList>
            <person name="Paulo B.S."/>
            <person name="Recchia M.J.J."/>
            <person name="Lee S."/>
            <person name="Fergusson C.H."/>
            <person name="Romanowski S.B."/>
            <person name="Hernandez A."/>
            <person name="Krull N."/>
            <person name="Liu D.Y."/>
            <person name="Cavanagh H."/>
            <person name="Bos A."/>
            <person name="Gray C.A."/>
            <person name="Murphy B.T."/>
            <person name="Linington R.G."/>
            <person name="Eustaquio A.S."/>
        </authorList>
    </citation>
    <scope>NUCLEOTIDE SEQUENCE [LARGE SCALE GENOMIC DNA]</scope>
    <source>
        <strain evidence="7 8">RL17-350-BIC-E</strain>
    </source>
</reference>
<dbReference type="PROSITE" id="PS50850">
    <property type="entry name" value="MFS"/>
    <property type="match status" value="1"/>
</dbReference>
<dbReference type="InterPro" id="IPR011701">
    <property type="entry name" value="MFS"/>
</dbReference>
<comment type="caution">
    <text evidence="7">The sequence shown here is derived from an EMBL/GenBank/DDBJ whole genome shotgun (WGS) entry which is preliminary data.</text>
</comment>
<dbReference type="SUPFAM" id="SSF103473">
    <property type="entry name" value="MFS general substrate transporter"/>
    <property type="match status" value="1"/>
</dbReference>
<evidence type="ECO:0000256" key="5">
    <source>
        <dbReference type="SAM" id="Phobius"/>
    </source>
</evidence>
<evidence type="ECO:0000256" key="3">
    <source>
        <dbReference type="ARBA" id="ARBA00022989"/>
    </source>
</evidence>
<accession>A0ABW9EQA5</accession>
<evidence type="ECO:0000256" key="2">
    <source>
        <dbReference type="ARBA" id="ARBA00022692"/>
    </source>
</evidence>
<dbReference type="Pfam" id="PF07690">
    <property type="entry name" value="MFS_1"/>
    <property type="match status" value="1"/>
</dbReference>
<dbReference type="PROSITE" id="PS00217">
    <property type="entry name" value="SUGAR_TRANSPORT_2"/>
    <property type="match status" value="1"/>
</dbReference>
<name>A0ABW9EQA5_9BURK</name>
<evidence type="ECO:0000256" key="1">
    <source>
        <dbReference type="ARBA" id="ARBA00004141"/>
    </source>
</evidence>